<evidence type="ECO:0000313" key="2">
    <source>
        <dbReference type="EMBL" id="MBS0030123.1"/>
    </source>
</evidence>
<gene>
    <name evidence="2" type="ORF">KE626_22550</name>
</gene>
<dbReference type="PANTHER" id="PTHR20883:SF48">
    <property type="entry name" value="ECTOINE DIOXYGENASE"/>
    <property type="match status" value="1"/>
</dbReference>
<proteinExistence type="predicted"/>
<protein>
    <submittedName>
        <fullName evidence="2">Phytanoyl-CoA dioxygenase family protein</fullName>
    </submittedName>
</protein>
<organism evidence="2 3">
    <name type="scientific">Chitinophaga hostae</name>
    <dbReference type="NCBI Taxonomy" id="2831022"/>
    <lineage>
        <taxon>Bacteria</taxon>
        <taxon>Pseudomonadati</taxon>
        <taxon>Bacteroidota</taxon>
        <taxon>Chitinophagia</taxon>
        <taxon>Chitinophagales</taxon>
        <taxon>Chitinophagaceae</taxon>
        <taxon>Chitinophaga</taxon>
    </lineage>
</organism>
<name>A0ABS5J4J2_9BACT</name>
<keyword evidence="3" id="KW-1185">Reference proteome</keyword>
<keyword evidence="2" id="KW-0560">Oxidoreductase</keyword>
<accession>A0ABS5J4J2</accession>
<comment type="caution">
    <text evidence="2">The sequence shown here is derived from an EMBL/GenBank/DDBJ whole genome shotgun (WGS) entry which is preliminary data.</text>
</comment>
<dbReference type="Pfam" id="PF05721">
    <property type="entry name" value="PhyH"/>
    <property type="match status" value="1"/>
</dbReference>
<reference evidence="2 3" key="1">
    <citation type="submission" date="2021-04" db="EMBL/GenBank/DDBJ databases">
        <title>Chitinophaga sp. nov., isolated from the rhizosphere soil.</title>
        <authorList>
            <person name="He S."/>
        </authorList>
    </citation>
    <scope>NUCLEOTIDE SEQUENCE [LARGE SCALE GENOMIC DNA]</scope>
    <source>
        <strain evidence="2 3">2R12</strain>
    </source>
</reference>
<dbReference type="Gene3D" id="2.60.120.620">
    <property type="entry name" value="q2cbj1_9rhob like domain"/>
    <property type="match status" value="1"/>
</dbReference>
<evidence type="ECO:0000256" key="1">
    <source>
        <dbReference type="ARBA" id="ARBA00001954"/>
    </source>
</evidence>
<dbReference type="EMBL" id="JAGTXB010000012">
    <property type="protein sequence ID" value="MBS0030123.1"/>
    <property type="molecule type" value="Genomic_DNA"/>
</dbReference>
<dbReference type="GO" id="GO:0051213">
    <property type="term" value="F:dioxygenase activity"/>
    <property type="evidence" value="ECO:0007669"/>
    <property type="project" value="UniProtKB-KW"/>
</dbReference>
<dbReference type="RefSeq" id="WP_211975262.1">
    <property type="nucleotide sequence ID" value="NZ_CBFHAM010000062.1"/>
</dbReference>
<dbReference type="InterPro" id="IPR008775">
    <property type="entry name" value="Phytyl_CoA_dOase-like"/>
</dbReference>
<comment type="cofactor">
    <cofactor evidence="1">
        <name>Fe(2+)</name>
        <dbReference type="ChEBI" id="CHEBI:29033"/>
    </cofactor>
</comment>
<dbReference type="SUPFAM" id="SSF51197">
    <property type="entry name" value="Clavaminate synthase-like"/>
    <property type="match status" value="1"/>
</dbReference>
<evidence type="ECO:0000313" key="3">
    <source>
        <dbReference type="Proteomes" id="UP000676386"/>
    </source>
</evidence>
<sequence length="244" mass="27058">MSKQDIATLLDADGFIIIPDVFSNSTIDTMISVIGAADSSGPLFRKTSDLFAIRRFLQVVPGIQPLIFTERLAGMIGQLFGTGYFPVKSIYFDKPGQSNWFVAWHQDLTIAVAKKLPVEGYGPWTVKPDQYAVQPPVDILENNFTIRIHLDDTDEHNGALKVIPGSHRKGIYRPDSIDLLTTPDVSCPVKRGGIMIMRPLLMHASGRSSNGHSRRVIHIEFSRRTLAGGLEWAEQLPFFPVAEA</sequence>
<dbReference type="Proteomes" id="UP000676386">
    <property type="component" value="Unassembled WGS sequence"/>
</dbReference>
<keyword evidence="2" id="KW-0223">Dioxygenase</keyword>
<dbReference type="PANTHER" id="PTHR20883">
    <property type="entry name" value="PHYTANOYL-COA DIOXYGENASE DOMAIN CONTAINING 1"/>
    <property type="match status" value="1"/>
</dbReference>